<reference evidence="6 7" key="1">
    <citation type="submission" date="2020-06" db="EMBL/GenBank/DDBJ databases">
        <title>Genome sequence of Paramixta manurensis strain PD-1.</title>
        <authorList>
            <person name="Lee C.W."/>
            <person name="Kim J."/>
        </authorList>
    </citation>
    <scope>NUCLEOTIDE SEQUENCE [LARGE SCALE GENOMIC DNA]</scope>
    <source>
        <strain evidence="6 7">PD-1</strain>
    </source>
</reference>
<dbReference type="Gene3D" id="3.40.960.10">
    <property type="entry name" value="VSR Endonuclease"/>
    <property type="match status" value="1"/>
</dbReference>
<dbReference type="InterPro" id="IPR011335">
    <property type="entry name" value="Restrct_endonuc-II-like"/>
</dbReference>
<feature type="compositionally biased region" description="Basic and acidic residues" evidence="1">
    <location>
        <begin position="74"/>
        <end position="92"/>
    </location>
</feature>
<feature type="domain" description="Restriction endonuclease type II-like" evidence="5">
    <location>
        <begin position="1520"/>
        <end position="1617"/>
    </location>
</feature>
<evidence type="ECO:0000259" key="4">
    <source>
        <dbReference type="Pfam" id="PF13087"/>
    </source>
</evidence>
<evidence type="ECO:0000259" key="5">
    <source>
        <dbReference type="Pfam" id="PF18741"/>
    </source>
</evidence>
<dbReference type="Gene3D" id="3.40.50.300">
    <property type="entry name" value="P-loop containing nucleotide triphosphate hydrolases"/>
    <property type="match status" value="3"/>
</dbReference>
<keyword evidence="7" id="KW-1185">Reference proteome</keyword>
<evidence type="ECO:0000313" key="6">
    <source>
        <dbReference type="EMBL" id="QKJ88299.1"/>
    </source>
</evidence>
<protein>
    <submittedName>
        <fullName evidence="6">DUF3320 domain-containing protein</fullName>
    </submittedName>
</protein>
<dbReference type="SUPFAM" id="SSF52540">
    <property type="entry name" value="P-loop containing nucleoside triphosphate hydrolases"/>
    <property type="match status" value="1"/>
</dbReference>
<evidence type="ECO:0000259" key="2">
    <source>
        <dbReference type="Pfam" id="PF11784"/>
    </source>
</evidence>
<dbReference type="InterPro" id="IPR027417">
    <property type="entry name" value="P-loop_NTPase"/>
</dbReference>
<dbReference type="SUPFAM" id="SSF52980">
    <property type="entry name" value="Restriction endonuclease-like"/>
    <property type="match status" value="1"/>
</dbReference>
<dbReference type="InterPro" id="IPR045055">
    <property type="entry name" value="DNA2/NAM7-like"/>
</dbReference>
<dbReference type="InterPro" id="IPR041677">
    <property type="entry name" value="DNA2/NAM7_AAA_11"/>
</dbReference>
<dbReference type="Pfam" id="PF13087">
    <property type="entry name" value="AAA_12"/>
    <property type="match status" value="1"/>
</dbReference>
<evidence type="ECO:0000256" key="1">
    <source>
        <dbReference type="SAM" id="MobiDB-lite"/>
    </source>
</evidence>
<dbReference type="InterPro" id="IPR021754">
    <property type="entry name" value="DUF3320"/>
</dbReference>
<dbReference type="PANTHER" id="PTHR10887">
    <property type="entry name" value="DNA2/NAM7 HELICASE FAMILY"/>
    <property type="match status" value="1"/>
</dbReference>
<dbReference type="InterPro" id="IPR049468">
    <property type="entry name" value="Restrct_endonuc-II-like_dom"/>
</dbReference>
<dbReference type="CDD" id="cd18808">
    <property type="entry name" value="SF1_C_Upf1"/>
    <property type="match status" value="1"/>
</dbReference>
<dbReference type="EMBL" id="CP054212">
    <property type="protein sequence ID" value="QKJ88299.1"/>
    <property type="molecule type" value="Genomic_DNA"/>
</dbReference>
<evidence type="ECO:0000259" key="3">
    <source>
        <dbReference type="Pfam" id="PF13086"/>
    </source>
</evidence>
<accession>A0A6M8UET4</accession>
<dbReference type="FunFam" id="3.40.960.10:FF:000002">
    <property type="entry name" value="DNA helicase related protein"/>
    <property type="match status" value="1"/>
</dbReference>
<dbReference type="InterPro" id="IPR041679">
    <property type="entry name" value="DNA2/NAM7-like_C"/>
</dbReference>
<feature type="domain" description="DUF3320" evidence="2">
    <location>
        <begin position="1681"/>
        <end position="1726"/>
    </location>
</feature>
<dbReference type="KEGG" id="pmak:PMPD1_3376"/>
<dbReference type="RefSeq" id="WP_173635175.1">
    <property type="nucleotide sequence ID" value="NZ_CP054212.1"/>
</dbReference>
<feature type="region of interest" description="Disordered" evidence="1">
    <location>
        <begin position="74"/>
        <end position="101"/>
    </location>
</feature>
<dbReference type="PANTHER" id="PTHR10887:SF530">
    <property type="entry name" value="SUPERFAMILY I DNA HELICASES"/>
    <property type="match status" value="1"/>
</dbReference>
<organism evidence="6 7">
    <name type="scientific">Paramixta manurensis</name>
    <dbReference type="NCBI Taxonomy" id="2740817"/>
    <lineage>
        <taxon>Bacteria</taxon>
        <taxon>Pseudomonadati</taxon>
        <taxon>Pseudomonadota</taxon>
        <taxon>Gammaproteobacteria</taxon>
        <taxon>Enterobacterales</taxon>
        <taxon>Erwiniaceae</taxon>
        <taxon>Paramixta</taxon>
    </lineage>
</organism>
<dbReference type="InterPro" id="IPR025103">
    <property type="entry name" value="DUF4011"/>
</dbReference>
<dbReference type="GO" id="GO:0004386">
    <property type="term" value="F:helicase activity"/>
    <property type="evidence" value="ECO:0007669"/>
    <property type="project" value="InterPro"/>
</dbReference>
<sequence>MDEIEGSLYRNSNLSLSQKLEKARAELLDLTARNRLLNIPKSKTTKFLEVVNERSDILFKMLFEEGKPFTFLHGREDKKTAENNENSEKESESESESESEDIIFLDDSETNHNDTKLQTKLTPKTLQKKLLDLYYDSKTLEEEQGVNILFLSLGSLKWIDPNNKANIRHAPILLLPVELIRAKAGERFKIKVRDEDIISNLSLETLLSRVHQLILPPLNIDDEFSLTDYFAKIKQTISLKEGWEVLENEVNLGLFSYAKFMMYTDLDPDNWPSDSKITDQESIKCLLETGFSGEELISDDIVIDSVIPPREMLHILDSDSSQTLAIHEVRNGKSLVIQGPPGTGKSQTIANIIASAVADGKKVLFVAEKMAALEVVKRRLDQAGVGDACLELHSNKTNKRAFLEELKRVWELGSPRGEFPDTLVNNLTESRDILNNHPARIHKTYMPSGLTPYKVMAQLVRLRQTGFDPNDYNINGYEYWSNDDFEKRHALIDELIERIVDIGIPDSHPWNGIDRTEILPSEVERLTASLTNLKSELSDSIEESIRLSKLTNEAYHIGSLRELQEFIKIAELINSAPNLSPESLSSPLWVTSKDEIKALIEDGLLFEELYKKLESQLHAGEFNKEVASLHEDYRNLPADININAFNAAYKLKTLTPKILKESSRLQQELGSKIGFSNLSEIESLIELGESITQAPNVSPEAFIATVWEGGIEKASSLVADIKQLSIYKEKINLIFVEKAWETDVESTRNSLENNTGAFKFLNSEWRKSKKLTISLINDKSLTIPQQIEYLGLLIKAQKLRKSVSDLNEFGQSAFGSDWRGEKSDSELLKSLVEWMRTLRGINSEARIIASRLSNKEALSYQVSQLKKLTNDVLSESRILWDSLGSAPEEYFDNCYAVKNIPLESLLEKSNFLSGIDSVFKEVFVKTESSVPVRIELLNLLLQTQQKIKSIYTFDNLAQSTLYPLWLNENSDWELILNAYSWIESNNDLRFIASKIDDKQGLVDRSRGLCTSVEAHFTKLTSVINSLASSYESIFSNENIHEIPLKSIHDKITLWIDNSEQLSKWVAWQNRVELAKKFGIYPLISDLSSGVLSSEHLLGTFDRAYFDSILSLMVEDEPELARFDGDLHSRRVASFAEMDLRRIKASSFEVVRAHHRAIPPKIGVGPVGVLRGEMARKRGHMAIRQLMIKAGAAIQALKPVMMMSPLSVAQFLAPGKQSFDLLVMDEASQIQPVDALGAIARSKQIVVVGDERQLPPTSFFAKMTGSADEQDDDDSTQVADIESILGLFVARGLPQKMLRWHYRSRHQSLIAVSNSQFYENKLYIVPSPYTQEAGMGLRFHKVEDGVFESGRNVNEAKRVAMAILEHARSKSNLSLGVATFSVTQRRCIQDELEVLRRLNPEFEDFFYAHPSEPFFVKNLENIQGDERDVIIISVGYARNPQNYMAMRFGPLGSEGGERRLNVLISRAKRRCEVYSSIEEDDIDLERGKGRGVFAFKLFLQYARTGRLSIAEQSGRSMDSVFEEQVANALQKEGFQVHPQVGIAGFFIDLAIADPDMPGRYLIGIECDGMTYHSSRSSRERDRLRQAVLEDHGWIIHRIWSTDWFQRPEEQLQKTLSTIQAAKKELENRSEASLSRSRAVPVEIVTVERETVTEIGLETFEGSFNEAVAYVEAVPDVDTRFQIHETPVGILAKIVEQIVLVEAPIHVNEVITRVRSAWGLQRAGARIEAIVKDAIKITTSSFSIFMEDDFLYNDNLSIKLRDRTNVKSAGLRKSENISNKEIEAGVIDIINKSFGATQDELVNSVSRAMGFKATSGTLKGIIISIIQKMENDNKIVFKEPMYYII</sequence>
<feature type="domain" description="DNA2/NAM7 helicase helicase" evidence="3">
    <location>
        <begin position="318"/>
        <end position="382"/>
    </location>
</feature>
<name>A0A6M8UET4_9GAMM</name>
<dbReference type="Pfam" id="PF13195">
    <property type="entry name" value="DUF4011"/>
    <property type="match status" value="1"/>
</dbReference>
<dbReference type="InterPro" id="IPR047187">
    <property type="entry name" value="SF1_C_Upf1"/>
</dbReference>
<feature type="domain" description="DNA2/NAM7 helicase-like C-terminal" evidence="4">
    <location>
        <begin position="1291"/>
        <end position="1472"/>
    </location>
</feature>
<evidence type="ECO:0000313" key="7">
    <source>
        <dbReference type="Proteomes" id="UP000505325"/>
    </source>
</evidence>
<dbReference type="Proteomes" id="UP000505325">
    <property type="component" value="Chromosome"/>
</dbReference>
<dbReference type="Pfam" id="PF13086">
    <property type="entry name" value="AAA_11"/>
    <property type="match status" value="2"/>
</dbReference>
<gene>
    <name evidence="6" type="ORF">PMPD1_3376</name>
</gene>
<proteinExistence type="predicted"/>
<dbReference type="Pfam" id="PF18741">
    <property type="entry name" value="MTES_1575"/>
    <property type="match status" value="1"/>
</dbReference>
<dbReference type="Pfam" id="PF11784">
    <property type="entry name" value="DUF3320"/>
    <property type="match status" value="1"/>
</dbReference>
<feature type="domain" description="DNA2/NAM7 helicase helicase" evidence="3">
    <location>
        <begin position="1217"/>
        <end position="1257"/>
    </location>
</feature>